<reference evidence="2" key="2">
    <citation type="submission" date="2013-12" db="EMBL/GenBank/DDBJ databases">
        <authorList>
            <person name="Yu Y."/>
            <person name="Lee S."/>
            <person name="de Baynast K."/>
            <person name="Wissotski M."/>
            <person name="Liu L."/>
            <person name="Talag J."/>
            <person name="Goicoechea J."/>
            <person name="Angelova A."/>
            <person name="Jetty R."/>
            <person name="Kudrna D."/>
            <person name="Golser W."/>
            <person name="Rivera L."/>
            <person name="Zhang J."/>
            <person name="Wing R."/>
        </authorList>
    </citation>
    <scope>NUCLEOTIDE SEQUENCE</scope>
</reference>
<dbReference type="PANTHER" id="PTHR33086">
    <property type="entry name" value="OS05G0468200 PROTEIN-RELATED"/>
    <property type="match status" value="1"/>
</dbReference>
<dbReference type="AlphaFoldDB" id="A0A0D9VZ45"/>
<dbReference type="EnsemblPlants" id="LPERR03G28980.1">
    <property type="protein sequence ID" value="LPERR03G28980.1"/>
    <property type="gene ID" value="LPERR03G28980"/>
</dbReference>
<dbReference type="STRING" id="77586.A0A0D9VZ45"/>
<organism evidence="1 2">
    <name type="scientific">Leersia perrieri</name>
    <dbReference type="NCBI Taxonomy" id="77586"/>
    <lineage>
        <taxon>Eukaryota</taxon>
        <taxon>Viridiplantae</taxon>
        <taxon>Streptophyta</taxon>
        <taxon>Embryophyta</taxon>
        <taxon>Tracheophyta</taxon>
        <taxon>Spermatophyta</taxon>
        <taxon>Magnoliopsida</taxon>
        <taxon>Liliopsida</taxon>
        <taxon>Poales</taxon>
        <taxon>Poaceae</taxon>
        <taxon>BOP clade</taxon>
        <taxon>Oryzoideae</taxon>
        <taxon>Oryzeae</taxon>
        <taxon>Oryzinae</taxon>
        <taxon>Leersia</taxon>
    </lineage>
</organism>
<evidence type="ECO:0008006" key="3">
    <source>
        <dbReference type="Google" id="ProtNLM"/>
    </source>
</evidence>
<proteinExistence type="predicted"/>
<dbReference type="Gramene" id="LPERR03G28980.1">
    <property type="protein sequence ID" value="LPERR03G28980.1"/>
    <property type="gene ID" value="LPERR03G28980"/>
</dbReference>
<accession>A0A0D9VZ45</accession>
<dbReference type="HOGENOM" id="CLU_937994_0_0_1"/>
<reference evidence="1 2" key="1">
    <citation type="submission" date="2012-08" db="EMBL/GenBank/DDBJ databases">
        <title>Oryza genome evolution.</title>
        <authorList>
            <person name="Wing R.A."/>
        </authorList>
    </citation>
    <scope>NUCLEOTIDE SEQUENCE</scope>
</reference>
<evidence type="ECO:0000313" key="2">
    <source>
        <dbReference type="Proteomes" id="UP000032180"/>
    </source>
</evidence>
<sequence length="297" mass="34114">MAASRPPPSPPLPWILLDPFVHNYDFDIDPTAKGWEIVDCTRKEFCGAGKYGHLMADCLNLYMRLAENPLDHSELAVSADDEVVTNIMEGETTEQLPEDESSFPRLRQAHLDAIKLQPSRVTGYVQMADENLLVLSLSFPFTQMFRTMGCTTGDTIKIISISFDNYVPDAEKTVTEWMLDMATRRWIKVEEFSLETLWKLEDFEKYGLPFTGPLYPLLRKGEEESLYFILTNDLDDHAEHHMCRLDMRSMSLESTCLSWHPCLFTPWQMVGSEVITYLRSERVVPYHGKGKGKLDKD</sequence>
<dbReference type="PANTHER" id="PTHR33086:SF94">
    <property type="entry name" value="EXPRESSED PROTEIN"/>
    <property type="match status" value="1"/>
</dbReference>
<evidence type="ECO:0000313" key="1">
    <source>
        <dbReference type="EnsemblPlants" id="LPERR03G28980.1"/>
    </source>
</evidence>
<protein>
    <recommendedName>
        <fullName evidence="3">DUF1618 domain-containing protein</fullName>
    </recommendedName>
</protein>
<keyword evidence="2" id="KW-1185">Reference proteome</keyword>
<reference evidence="1" key="3">
    <citation type="submission" date="2015-04" db="UniProtKB">
        <authorList>
            <consortium name="EnsemblPlants"/>
        </authorList>
    </citation>
    <scope>IDENTIFICATION</scope>
</reference>
<name>A0A0D9VZ45_9ORYZ</name>
<dbReference type="Proteomes" id="UP000032180">
    <property type="component" value="Chromosome 3"/>
</dbReference>